<name>A0A821W9Y5_9NEOP</name>
<sequence>MAVRAARCYRTVSFEAACLLAGTPPWELEAVALGALYRLKGETRADGRWAELVGPARRQAREDTFDRWAYDLAMPRAGVRTVEAIRPFLREWVNRPSGAVSFRMAQMLSGHGCFGRFLHKVAGRETYPICHHCGAPEDTAEHTLAECATWSRQRHDLVSVIGMDLSLPSVVAAMLGSQEAWRAVAFFCERVLLQKEAAERQREVRGDGRRGCARRRRGVGAGAMPNSVPLRRR</sequence>
<proteinExistence type="predicted"/>
<comment type="caution">
    <text evidence="2">The sequence shown here is derived from an EMBL/GenBank/DDBJ whole genome shotgun (WGS) entry which is preliminary data.</text>
</comment>
<evidence type="ECO:0008006" key="4">
    <source>
        <dbReference type="Google" id="ProtNLM"/>
    </source>
</evidence>
<feature type="region of interest" description="Disordered" evidence="1">
    <location>
        <begin position="209"/>
        <end position="233"/>
    </location>
</feature>
<evidence type="ECO:0000313" key="2">
    <source>
        <dbReference type="EMBL" id="CAF4921474.1"/>
    </source>
</evidence>
<evidence type="ECO:0000313" key="3">
    <source>
        <dbReference type="Proteomes" id="UP000663880"/>
    </source>
</evidence>
<organism evidence="2 3">
    <name type="scientific">Pieris macdunnoughi</name>
    <dbReference type="NCBI Taxonomy" id="345717"/>
    <lineage>
        <taxon>Eukaryota</taxon>
        <taxon>Metazoa</taxon>
        <taxon>Ecdysozoa</taxon>
        <taxon>Arthropoda</taxon>
        <taxon>Hexapoda</taxon>
        <taxon>Insecta</taxon>
        <taxon>Pterygota</taxon>
        <taxon>Neoptera</taxon>
        <taxon>Endopterygota</taxon>
        <taxon>Lepidoptera</taxon>
        <taxon>Glossata</taxon>
        <taxon>Ditrysia</taxon>
        <taxon>Papilionoidea</taxon>
        <taxon>Pieridae</taxon>
        <taxon>Pierinae</taxon>
        <taxon>Pieris</taxon>
    </lineage>
</organism>
<dbReference type="EMBL" id="CAJOBZ010000058">
    <property type="protein sequence ID" value="CAF4921474.1"/>
    <property type="molecule type" value="Genomic_DNA"/>
</dbReference>
<keyword evidence="3" id="KW-1185">Reference proteome</keyword>
<evidence type="ECO:0000256" key="1">
    <source>
        <dbReference type="SAM" id="MobiDB-lite"/>
    </source>
</evidence>
<reference evidence="2" key="1">
    <citation type="submission" date="2021-02" db="EMBL/GenBank/DDBJ databases">
        <authorList>
            <person name="Steward A R."/>
        </authorList>
    </citation>
    <scope>NUCLEOTIDE SEQUENCE</scope>
</reference>
<dbReference type="AlphaFoldDB" id="A0A821W9Y5"/>
<accession>A0A821W9Y5</accession>
<gene>
    <name evidence="2" type="ORF">PMACD_LOCUS13067</name>
</gene>
<protein>
    <recommendedName>
        <fullName evidence="4">Reverse transcriptase</fullName>
    </recommendedName>
</protein>
<dbReference type="OrthoDB" id="415822at2759"/>
<dbReference type="Proteomes" id="UP000663880">
    <property type="component" value="Unassembled WGS sequence"/>
</dbReference>